<evidence type="ECO:0000313" key="2">
    <source>
        <dbReference type="EMBL" id="OGM88927.1"/>
    </source>
</evidence>
<dbReference type="Pfam" id="PF18915">
    <property type="entry name" value="DUF5667"/>
    <property type="match status" value="1"/>
</dbReference>
<dbReference type="AlphaFoldDB" id="A0A1F8DJZ1"/>
<organism evidence="2 3">
    <name type="scientific">Candidatus Woesebacteria bacterium RIFOXYD1_FULL_43_18</name>
    <dbReference type="NCBI Taxonomy" id="1802551"/>
    <lineage>
        <taxon>Bacteria</taxon>
        <taxon>Candidatus Woeseibacteriota</taxon>
    </lineage>
</organism>
<comment type="caution">
    <text evidence="2">The sequence shown here is derived from an EMBL/GenBank/DDBJ whole genome shotgun (WGS) entry which is preliminary data.</text>
</comment>
<sequence>MLKKILLNLSVSVFAFAILSISILQSTSIYYSFTAQISQPSVLGAEAPEINYQMPYQGKVLPDNPLWVFKAARDKLWYLITSSPLKKAELALLFSDKRLVSAQTLFEKKKPDIAISTLAKGEKYLEVAVAQEAIARSQGYDTSTFLERLAVASLKHRQMIMGLIPLVPDDGKPFVIKTEDYSKNSYKAAKEALNSRGLPAPIDPFNGD</sequence>
<proteinExistence type="predicted"/>
<reference evidence="2 3" key="1">
    <citation type="journal article" date="2016" name="Nat. Commun.">
        <title>Thousands of microbial genomes shed light on interconnected biogeochemical processes in an aquifer system.</title>
        <authorList>
            <person name="Anantharaman K."/>
            <person name="Brown C.T."/>
            <person name="Hug L.A."/>
            <person name="Sharon I."/>
            <person name="Castelle C.J."/>
            <person name="Probst A.J."/>
            <person name="Thomas B.C."/>
            <person name="Singh A."/>
            <person name="Wilkins M.J."/>
            <person name="Karaoz U."/>
            <person name="Brodie E.L."/>
            <person name="Williams K.H."/>
            <person name="Hubbard S.S."/>
            <person name="Banfield J.F."/>
        </authorList>
    </citation>
    <scope>NUCLEOTIDE SEQUENCE [LARGE SCALE GENOMIC DNA]</scope>
</reference>
<evidence type="ECO:0000259" key="1">
    <source>
        <dbReference type="Pfam" id="PF18915"/>
    </source>
</evidence>
<name>A0A1F8DJZ1_9BACT</name>
<dbReference type="Proteomes" id="UP000177596">
    <property type="component" value="Unassembled WGS sequence"/>
</dbReference>
<dbReference type="InterPro" id="IPR043725">
    <property type="entry name" value="DUF5667"/>
</dbReference>
<gene>
    <name evidence="2" type="ORF">A2573_02305</name>
</gene>
<protein>
    <recommendedName>
        <fullName evidence="1">DUF5667 domain-containing protein</fullName>
    </recommendedName>
</protein>
<accession>A0A1F8DJZ1</accession>
<evidence type="ECO:0000313" key="3">
    <source>
        <dbReference type="Proteomes" id="UP000177596"/>
    </source>
</evidence>
<feature type="domain" description="DUF5667" evidence="1">
    <location>
        <begin position="60"/>
        <end position="134"/>
    </location>
</feature>
<dbReference type="EMBL" id="MGIL01000001">
    <property type="protein sequence ID" value="OGM88927.1"/>
    <property type="molecule type" value="Genomic_DNA"/>
</dbReference>